<feature type="transmembrane region" description="Helical" evidence="1">
    <location>
        <begin position="107"/>
        <end position="128"/>
    </location>
</feature>
<comment type="caution">
    <text evidence="2">The sequence shown here is derived from an EMBL/GenBank/DDBJ whole genome shotgun (WGS) entry which is preliminary data.</text>
</comment>
<keyword evidence="3" id="KW-1185">Reference proteome</keyword>
<gene>
    <name evidence="2" type="ORF">SNE40_009023</name>
</gene>
<sequence>MRCLDIKRRLVDTSLYIRFAVFFSDLALIFHIIGTATNAWITIDSLSFKSGLWSHTEPLYNVEKEGDIYRAPRGLAVCGVVLGIPATIFISIAVLTFNQIVLKRVSVMASFSAGTLILLSGQAMVSSFDKWYPTSEIKTGYSLGLSVTGGVFYIVSGVLTLVDMTLPTASEDDKLQTTPSTSVIIHQTRYINHAEQGASSTSVVEPTRYINHEEVETSSTTETSYSTIM</sequence>
<keyword evidence="1" id="KW-1133">Transmembrane helix</keyword>
<proteinExistence type="predicted"/>
<dbReference type="Gene3D" id="1.20.140.150">
    <property type="match status" value="1"/>
</dbReference>
<name>A0AAN8PX93_PATCE</name>
<keyword evidence="1" id="KW-0472">Membrane</keyword>
<dbReference type="EMBL" id="JAZGQO010000007">
    <property type="protein sequence ID" value="KAK6181091.1"/>
    <property type="molecule type" value="Genomic_DNA"/>
</dbReference>
<reference evidence="2 3" key="1">
    <citation type="submission" date="2024-01" db="EMBL/GenBank/DDBJ databases">
        <title>The genome of the rayed Mediterranean limpet Patella caerulea (Linnaeus, 1758).</title>
        <authorList>
            <person name="Anh-Thu Weber A."/>
            <person name="Halstead-Nussloch G."/>
        </authorList>
    </citation>
    <scope>NUCLEOTIDE SEQUENCE [LARGE SCALE GENOMIC DNA]</scope>
    <source>
        <strain evidence="2">AATW-2023a</strain>
        <tissue evidence="2">Whole specimen</tissue>
    </source>
</reference>
<evidence type="ECO:0000313" key="3">
    <source>
        <dbReference type="Proteomes" id="UP001347796"/>
    </source>
</evidence>
<feature type="transmembrane region" description="Helical" evidence="1">
    <location>
        <begin position="74"/>
        <end position="95"/>
    </location>
</feature>
<feature type="transmembrane region" description="Helical" evidence="1">
    <location>
        <begin position="140"/>
        <end position="162"/>
    </location>
</feature>
<keyword evidence="1" id="KW-0812">Transmembrane</keyword>
<protein>
    <submittedName>
        <fullName evidence="2">Uncharacterized protein</fullName>
    </submittedName>
</protein>
<organism evidence="2 3">
    <name type="scientific">Patella caerulea</name>
    <name type="common">Rayed Mediterranean limpet</name>
    <dbReference type="NCBI Taxonomy" id="87958"/>
    <lineage>
        <taxon>Eukaryota</taxon>
        <taxon>Metazoa</taxon>
        <taxon>Spiralia</taxon>
        <taxon>Lophotrochozoa</taxon>
        <taxon>Mollusca</taxon>
        <taxon>Gastropoda</taxon>
        <taxon>Patellogastropoda</taxon>
        <taxon>Patelloidea</taxon>
        <taxon>Patellidae</taxon>
        <taxon>Patella</taxon>
    </lineage>
</organism>
<evidence type="ECO:0000313" key="2">
    <source>
        <dbReference type="EMBL" id="KAK6181091.1"/>
    </source>
</evidence>
<evidence type="ECO:0000256" key="1">
    <source>
        <dbReference type="SAM" id="Phobius"/>
    </source>
</evidence>
<dbReference type="Proteomes" id="UP001347796">
    <property type="component" value="Unassembled WGS sequence"/>
</dbReference>
<feature type="transmembrane region" description="Helical" evidence="1">
    <location>
        <begin position="21"/>
        <end position="43"/>
    </location>
</feature>
<accession>A0AAN8PX93</accession>
<dbReference type="AlphaFoldDB" id="A0AAN8PX93"/>